<feature type="region of interest" description="Disordered" evidence="6">
    <location>
        <begin position="1"/>
        <end position="29"/>
    </location>
</feature>
<evidence type="ECO:0000313" key="9">
    <source>
        <dbReference type="Proteomes" id="UP001279734"/>
    </source>
</evidence>
<dbReference type="InterPro" id="IPR036855">
    <property type="entry name" value="Znf_CCCH_sf"/>
</dbReference>
<keyword evidence="2" id="KW-0677">Repeat</keyword>
<dbReference type="SMART" id="SM00356">
    <property type="entry name" value="ZnF_C3H1"/>
    <property type="match status" value="1"/>
</dbReference>
<proteinExistence type="predicted"/>
<reference evidence="8" key="1">
    <citation type="submission" date="2023-05" db="EMBL/GenBank/DDBJ databases">
        <title>Nepenthes gracilis genome sequencing.</title>
        <authorList>
            <person name="Fukushima K."/>
        </authorList>
    </citation>
    <scope>NUCLEOTIDE SEQUENCE</scope>
    <source>
        <strain evidence="8">SING2019-196</strain>
    </source>
</reference>
<evidence type="ECO:0000256" key="1">
    <source>
        <dbReference type="ARBA" id="ARBA00022723"/>
    </source>
</evidence>
<organism evidence="8 9">
    <name type="scientific">Nepenthes gracilis</name>
    <name type="common">Slender pitcher plant</name>
    <dbReference type="NCBI Taxonomy" id="150966"/>
    <lineage>
        <taxon>Eukaryota</taxon>
        <taxon>Viridiplantae</taxon>
        <taxon>Streptophyta</taxon>
        <taxon>Embryophyta</taxon>
        <taxon>Tracheophyta</taxon>
        <taxon>Spermatophyta</taxon>
        <taxon>Magnoliopsida</taxon>
        <taxon>eudicotyledons</taxon>
        <taxon>Gunneridae</taxon>
        <taxon>Pentapetalae</taxon>
        <taxon>Caryophyllales</taxon>
        <taxon>Nepenthaceae</taxon>
        <taxon>Nepenthes</taxon>
    </lineage>
</organism>
<dbReference type="Gene3D" id="4.10.1000.10">
    <property type="entry name" value="Zinc finger, CCCH-type"/>
    <property type="match status" value="1"/>
</dbReference>
<dbReference type="GO" id="GO:0008270">
    <property type="term" value="F:zinc ion binding"/>
    <property type="evidence" value="ECO:0007669"/>
    <property type="project" value="UniProtKB-KW"/>
</dbReference>
<name>A0AAD3XG10_NEPGR</name>
<evidence type="ECO:0000256" key="2">
    <source>
        <dbReference type="ARBA" id="ARBA00022737"/>
    </source>
</evidence>
<dbReference type="InterPro" id="IPR000571">
    <property type="entry name" value="Znf_CCCH"/>
</dbReference>
<dbReference type="Pfam" id="PF00642">
    <property type="entry name" value="zf-CCCH"/>
    <property type="match status" value="1"/>
</dbReference>
<dbReference type="Proteomes" id="UP001279734">
    <property type="component" value="Unassembled WGS sequence"/>
</dbReference>
<keyword evidence="1 5" id="KW-0479">Metal-binding</keyword>
<sequence>MEGFYGNTSHNDNSTALKQENGSVAPNNTLGGRIPVIRARYRPASDDSPLARYLLSKEGVTPPNRQVADYQYRTVSVSSCISGSGTGGFSSRGSSSLRVFPSLTAEGRERLSLRPQLSPIAKIDGDLLVMDGILVGSVAPGGGKLRPSATSDSGGSSFSSYSSGGCKAEICQPWEASGTCQFGGSCQFAHGKEELRPTEINICKPYSSPGALKYAPNSRYAHKVMAAPPATESAGALAAFTVSTSAPNDSKRAPTSTLVISSRDWSPLDDGIRVNLPSSNDKAPFKEAVCEHINTALYGPKEKRLPAFADICPE</sequence>
<evidence type="ECO:0000256" key="5">
    <source>
        <dbReference type="PROSITE-ProRule" id="PRU00723"/>
    </source>
</evidence>
<feature type="zinc finger region" description="C3H1-type" evidence="5">
    <location>
        <begin position="165"/>
        <end position="193"/>
    </location>
</feature>
<dbReference type="AlphaFoldDB" id="A0AAD3XG10"/>
<keyword evidence="4 5" id="KW-0862">Zinc</keyword>
<dbReference type="PROSITE" id="PS50103">
    <property type="entry name" value="ZF_C3H1"/>
    <property type="match status" value="1"/>
</dbReference>
<keyword evidence="9" id="KW-1185">Reference proteome</keyword>
<dbReference type="GO" id="GO:0003729">
    <property type="term" value="F:mRNA binding"/>
    <property type="evidence" value="ECO:0007669"/>
    <property type="project" value="InterPro"/>
</dbReference>
<feature type="domain" description="C3H1-type" evidence="7">
    <location>
        <begin position="165"/>
        <end position="193"/>
    </location>
</feature>
<evidence type="ECO:0000256" key="6">
    <source>
        <dbReference type="SAM" id="MobiDB-lite"/>
    </source>
</evidence>
<dbReference type="EMBL" id="BSYO01000004">
    <property type="protein sequence ID" value="GMH03121.1"/>
    <property type="molecule type" value="Genomic_DNA"/>
</dbReference>
<dbReference type="FunFam" id="4.10.1000.10:FF:000001">
    <property type="entry name" value="zinc finger CCCH domain-containing protein 15-like"/>
    <property type="match status" value="1"/>
</dbReference>
<evidence type="ECO:0000256" key="3">
    <source>
        <dbReference type="ARBA" id="ARBA00022771"/>
    </source>
</evidence>
<dbReference type="PANTHER" id="PTHR12547:SF18">
    <property type="entry name" value="PROTEIN TIS11"/>
    <property type="match status" value="1"/>
</dbReference>
<dbReference type="PANTHER" id="PTHR12547">
    <property type="entry name" value="CCCH ZINC FINGER/TIS11-RELATED"/>
    <property type="match status" value="1"/>
</dbReference>
<protein>
    <recommendedName>
        <fullName evidence="7">C3H1-type domain-containing protein</fullName>
    </recommendedName>
</protein>
<comment type="caution">
    <text evidence="8">The sequence shown here is derived from an EMBL/GenBank/DDBJ whole genome shotgun (WGS) entry which is preliminary data.</text>
</comment>
<dbReference type="InterPro" id="IPR045877">
    <property type="entry name" value="ZFP36-like"/>
</dbReference>
<accession>A0AAD3XG10</accession>
<evidence type="ECO:0000256" key="4">
    <source>
        <dbReference type="ARBA" id="ARBA00022833"/>
    </source>
</evidence>
<evidence type="ECO:0000313" key="8">
    <source>
        <dbReference type="EMBL" id="GMH03121.1"/>
    </source>
</evidence>
<gene>
    <name evidence="8" type="ORF">Nepgr_004960</name>
</gene>
<keyword evidence="3 5" id="KW-0863">Zinc-finger</keyword>
<dbReference type="SUPFAM" id="SSF90229">
    <property type="entry name" value="CCCH zinc finger"/>
    <property type="match status" value="1"/>
</dbReference>
<evidence type="ECO:0000259" key="7">
    <source>
        <dbReference type="PROSITE" id="PS50103"/>
    </source>
</evidence>